<gene>
    <name evidence="1" type="ORF">P7H00_13830</name>
</gene>
<dbReference type="EMBL" id="JARQAI010000033">
    <property type="protein sequence ID" value="MDT2738185.1"/>
    <property type="molecule type" value="Genomic_DNA"/>
</dbReference>
<name>A0AAE4KXQ5_9ENTE</name>
<sequence length="161" mass="18133">MDTALVGLGVSLADLLSRNTVDYVGDKIRLAKEKKDLQSRSVAYEEIINQLLEDKNNSILLATKYKEAYEQVTISDEDIEYLQKTLRGAIQILFAFSPQTEEVKLSIDTLIELLNKDTLKTMQLLGFNYKEAVGQPLTEVCSQAIKEKLKVSSSTSKNKKR</sequence>
<comment type="caution">
    <text evidence="1">The sequence shown here is derived from an EMBL/GenBank/DDBJ whole genome shotgun (WGS) entry which is preliminary data.</text>
</comment>
<dbReference type="AlphaFoldDB" id="A0AAE4KXQ5"/>
<reference evidence="1" key="1">
    <citation type="submission" date="2023-03" db="EMBL/GenBank/DDBJ databases">
        <authorList>
            <person name="Shen W."/>
            <person name="Cai J."/>
        </authorList>
    </citation>
    <scope>NUCLEOTIDE SEQUENCE</scope>
    <source>
        <strain evidence="1">P69-2</strain>
    </source>
</reference>
<accession>A0AAE4KXQ5</accession>
<organism evidence="1 2">
    <name type="scientific">Enterococcus pseudoavium</name>
    <dbReference type="NCBI Taxonomy" id="44007"/>
    <lineage>
        <taxon>Bacteria</taxon>
        <taxon>Bacillati</taxon>
        <taxon>Bacillota</taxon>
        <taxon>Bacilli</taxon>
        <taxon>Lactobacillales</taxon>
        <taxon>Enterococcaceae</taxon>
        <taxon>Enterococcus</taxon>
    </lineage>
</organism>
<proteinExistence type="predicted"/>
<evidence type="ECO:0000313" key="1">
    <source>
        <dbReference type="EMBL" id="MDT2738185.1"/>
    </source>
</evidence>
<dbReference type="RefSeq" id="WP_311797583.1">
    <property type="nucleotide sequence ID" value="NZ_JARQAI010000033.1"/>
</dbReference>
<evidence type="ECO:0000313" key="2">
    <source>
        <dbReference type="Proteomes" id="UP001180842"/>
    </source>
</evidence>
<protein>
    <submittedName>
        <fullName evidence="1">Uncharacterized protein</fullName>
    </submittedName>
</protein>
<dbReference type="Proteomes" id="UP001180842">
    <property type="component" value="Unassembled WGS sequence"/>
</dbReference>